<dbReference type="SMART" id="SM00856">
    <property type="entry name" value="PMEI"/>
    <property type="match status" value="1"/>
</dbReference>
<feature type="domain" description="Pectinesterase inhibitor" evidence="10">
    <location>
        <begin position="39"/>
        <end position="190"/>
    </location>
</feature>
<dbReference type="Pfam" id="PF04043">
    <property type="entry name" value="PMEI"/>
    <property type="match status" value="1"/>
</dbReference>
<comment type="pathway">
    <text evidence="2 9">Glycan metabolism; pectin degradation; 2-dehydro-3-deoxy-D-gluconate from pectin: step 1/5.</text>
</comment>
<comment type="similarity">
    <text evidence="4">In the C-terminal section; belongs to the pectinesterase family.</text>
</comment>
<evidence type="ECO:0000256" key="8">
    <source>
        <dbReference type="PROSITE-ProRule" id="PRU10040"/>
    </source>
</evidence>
<evidence type="ECO:0000256" key="3">
    <source>
        <dbReference type="ARBA" id="ARBA00006027"/>
    </source>
</evidence>
<sequence length="556" mass="61456">MERKTIGSVISLLLVVGVTIGIVVLNTDQKGDSNDELSTHTKTVEAICQNTDDNKLCHETLTPVEAKEPRDYIKAVMKHSMDSVIKAFNMSDNLKVENMNSSTGIKMALEDCKDLLEFAIDELEASSFVFSDENKYDVATELKNWLSAVIAYTQSCLDGFNTDSEKKIQSQLQTGSLDNVEKLTALALDVVAELTQILSVFNLTLNAKPTSRRLLVDLDKGGYPTWMSLKDRKLLASGDSIKPHAVVAKDGSGKFKTILDAINAYPKNQKGRYVIHVKAGIYDEYITVDKKKTNILLFGDGPTKTIITGSKNFKDGVKTLRTATFSTQANDFIAKSIAFENTAGPEGHQAVALRVQGDRSAFFDCAMRGYQDTLYAHAHRQFYGNCEISGTVDFIFGYATTLIQNSKIIVRKPGPNQQNIVVADGTVQKNMPTGVVLQNCEIIPEKSLIPDRLKVKSYLARPWKAFSRAIFMESTIGDFIQPDGFLPWQGNQFLNTCYFAEFGNAGPGADAKNRVKWGRGVLQKNDSALYTAEQWLQAKTWLPATGIPFEPGFTRA</sequence>
<dbReference type="Gene3D" id="2.160.20.10">
    <property type="entry name" value="Single-stranded right-handed beta-helix, Pectin lyase-like"/>
    <property type="match status" value="1"/>
</dbReference>
<evidence type="ECO:0000259" key="10">
    <source>
        <dbReference type="SMART" id="SM00856"/>
    </source>
</evidence>
<gene>
    <name evidence="11" type="ORF">RIF29_22288</name>
</gene>
<name>A0AAN9I7X9_CROPI</name>
<evidence type="ECO:0000313" key="12">
    <source>
        <dbReference type="Proteomes" id="UP001372338"/>
    </source>
</evidence>
<accession>A0AAN9I7X9</accession>
<dbReference type="NCBIfam" id="TIGR01614">
    <property type="entry name" value="PME_inhib"/>
    <property type="match status" value="1"/>
</dbReference>
<dbReference type="InterPro" id="IPR011050">
    <property type="entry name" value="Pectin_lyase_fold/virulence"/>
</dbReference>
<keyword evidence="5" id="KW-0134">Cell wall</keyword>
<dbReference type="Pfam" id="PF01095">
    <property type="entry name" value="Pectinesterase"/>
    <property type="match status" value="1"/>
</dbReference>
<dbReference type="EC" id="3.1.1.11" evidence="9"/>
<keyword evidence="6 9" id="KW-0378">Hydrolase</keyword>
<evidence type="ECO:0000313" key="11">
    <source>
        <dbReference type="EMBL" id="KAK7269557.1"/>
    </source>
</evidence>
<comment type="subcellular location">
    <subcellularLocation>
        <location evidence="1">Secreted</location>
        <location evidence="1">Cell wall</location>
    </subcellularLocation>
</comment>
<protein>
    <recommendedName>
        <fullName evidence="9">Pectinesterase</fullName>
        <ecNumber evidence="9">3.1.1.11</ecNumber>
    </recommendedName>
</protein>
<dbReference type="PROSITE" id="PS00503">
    <property type="entry name" value="PECTINESTERASE_2"/>
    <property type="match status" value="1"/>
</dbReference>
<comment type="catalytic activity">
    <reaction evidence="9">
        <text>[(1-&gt;4)-alpha-D-galacturonosyl methyl ester](n) + n H2O = [(1-&gt;4)-alpha-D-galacturonosyl](n) + n methanol + n H(+)</text>
        <dbReference type="Rhea" id="RHEA:22380"/>
        <dbReference type="Rhea" id="RHEA-COMP:14570"/>
        <dbReference type="Rhea" id="RHEA-COMP:14573"/>
        <dbReference type="ChEBI" id="CHEBI:15377"/>
        <dbReference type="ChEBI" id="CHEBI:15378"/>
        <dbReference type="ChEBI" id="CHEBI:17790"/>
        <dbReference type="ChEBI" id="CHEBI:140522"/>
        <dbReference type="ChEBI" id="CHEBI:140523"/>
        <dbReference type="EC" id="3.1.1.11"/>
    </reaction>
</comment>
<reference evidence="11 12" key="1">
    <citation type="submission" date="2024-01" db="EMBL/GenBank/DDBJ databases">
        <title>The genomes of 5 underutilized Papilionoideae crops provide insights into root nodulation and disease resistanc.</title>
        <authorList>
            <person name="Yuan L."/>
        </authorList>
    </citation>
    <scope>NUCLEOTIDE SEQUENCE [LARGE SCALE GENOMIC DNA]</scope>
    <source>
        <strain evidence="11">ZHUSHIDOU_FW_LH</strain>
        <tissue evidence="11">Leaf</tissue>
    </source>
</reference>
<evidence type="ECO:0000256" key="1">
    <source>
        <dbReference type="ARBA" id="ARBA00004191"/>
    </source>
</evidence>
<dbReference type="GO" id="GO:0030599">
    <property type="term" value="F:pectinesterase activity"/>
    <property type="evidence" value="ECO:0007669"/>
    <property type="project" value="UniProtKB-UniRule"/>
</dbReference>
<dbReference type="InterPro" id="IPR012334">
    <property type="entry name" value="Pectin_lyas_fold"/>
</dbReference>
<feature type="active site" evidence="8">
    <location>
        <position position="393"/>
    </location>
</feature>
<dbReference type="InterPro" id="IPR033131">
    <property type="entry name" value="Pectinesterase_Asp_AS"/>
</dbReference>
<keyword evidence="12" id="KW-1185">Reference proteome</keyword>
<comment type="similarity">
    <text evidence="3">In the N-terminal section; belongs to the PMEI family.</text>
</comment>
<dbReference type="AlphaFoldDB" id="A0AAN9I7X9"/>
<dbReference type="Gene3D" id="1.20.140.40">
    <property type="entry name" value="Invertase/pectin methylesterase inhibitor family protein"/>
    <property type="match status" value="1"/>
</dbReference>
<dbReference type="PANTHER" id="PTHR31707">
    <property type="entry name" value="PECTINESTERASE"/>
    <property type="match status" value="1"/>
</dbReference>
<dbReference type="FunFam" id="2.160.20.10:FF:000001">
    <property type="entry name" value="Pectinesterase"/>
    <property type="match status" value="1"/>
</dbReference>
<dbReference type="InterPro" id="IPR035513">
    <property type="entry name" value="Invertase/methylesterase_inhib"/>
</dbReference>
<evidence type="ECO:0000256" key="5">
    <source>
        <dbReference type="ARBA" id="ARBA00022512"/>
    </source>
</evidence>
<dbReference type="CDD" id="cd15798">
    <property type="entry name" value="PMEI-like_3"/>
    <property type="match status" value="1"/>
</dbReference>
<comment type="caution">
    <text evidence="11">The sequence shown here is derived from an EMBL/GenBank/DDBJ whole genome shotgun (WGS) entry which is preliminary data.</text>
</comment>
<dbReference type="GO" id="GO:0004857">
    <property type="term" value="F:enzyme inhibitor activity"/>
    <property type="evidence" value="ECO:0007669"/>
    <property type="project" value="InterPro"/>
</dbReference>
<evidence type="ECO:0000256" key="7">
    <source>
        <dbReference type="ARBA" id="ARBA00023085"/>
    </source>
</evidence>
<dbReference type="Proteomes" id="UP001372338">
    <property type="component" value="Unassembled WGS sequence"/>
</dbReference>
<evidence type="ECO:0000256" key="4">
    <source>
        <dbReference type="ARBA" id="ARBA00007786"/>
    </source>
</evidence>
<evidence type="ECO:0000256" key="2">
    <source>
        <dbReference type="ARBA" id="ARBA00005184"/>
    </source>
</evidence>
<keyword evidence="7 9" id="KW-0063">Aspartyl esterase</keyword>
<dbReference type="EMBL" id="JAYWIO010000004">
    <property type="protein sequence ID" value="KAK7269557.1"/>
    <property type="molecule type" value="Genomic_DNA"/>
</dbReference>
<dbReference type="GO" id="GO:0042545">
    <property type="term" value="P:cell wall modification"/>
    <property type="evidence" value="ECO:0007669"/>
    <property type="project" value="UniProtKB-UniRule"/>
</dbReference>
<dbReference type="SUPFAM" id="SSF51126">
    <property type="entry name" value="Pectin lyase-like"/>
    <property type="match status" value="1"/>
</dbReference>
<organism evidence="11 12">
    <name type="scientific">Crotalaria pallida</name>
    <name type="common">Smooth rattlebox</name>
    <name type="synonym">Crotalaria striata</name>
    <dbReference type="NCBI Taxonomy" id="3830"/>
    <lineage>
        <taxon>Eukaryota</taxon>
        <taxon>Viridiplantae</taxon>
        <taxon>Streptophyta</taxon>
        <taxon>Embryophyta</taxon>
        <taxon>Tracheophyta</taxon>
        <taxon>Spermatophyta</taxon>
        <taxon>Magnoliopsida</taxon>
        <taxon>eudicotyledons</taxon>
        <taxon>Gunneridae</taxon>
        <taxon>Pentapetalae</taxon>
        <taxon>rosids</taxon>
        <taxon>fabids</taxon>
        <taxon>Fabales</taxon>
        <taxon>Fabaceae</taxon>
        <taxon>Papilionoideae</taxon>
        <taxon>50 kb inversion clade</taxon>
        <taxon>genistoids sensu lato</taxon>
        <taxon>core genistoids</taxon>
        <taxon>Crotalarieae</taxon>
        <taxon>Crotalaria</taxon>
    </lineage>
</organism>
<proteinExistence type="inferred from homology"/>
<dbReference type="InterPro" id="IPR000070">
    <property type="entry name" value="Pectinesterase_cat"/>
</dbReference>
<evidence type="ECO:0000256" key="9">
    <source>
        <dbReference type="RuleBase" id="RU000589"/>
    </source>
</evidence>
<keyword evidence="5" id="KW-0964">Secreted</keyword>
<dbReference type="InterPro" id="IPR006501">
    <property type="entry name" value="Pectinesterase_inhib_dom"/>
</dbReference>
<evidence type="ECO:0000256" key="6">
    <source>
        <dbReference type="ARBA" id="ARBA00022801"/>
    </source>
</evidence>
<dbReference type="SUPFAM" id="SSF101148">
    <property type="entry name" value="Plant invertase/pectin methylesterase inhibitor"/>
    <property type="match status" value="1"/>
</dbReference>
<dbReference type="GO" id="GO:0045490">
    <property type="term" value="P:pectin catabolic process"/>
    <property type="evidence" value="ECO:0007669"/>
    <property type="project" value="UniProtKB-UniRule"/>
</dbReference>